<gene>
    <name evidence="2" type="ordered locus">LOC_Os11g28830</name>
</gene>
<feature type="compositionally biased region" description="Basic and acidic residues" evidence="1">
    <location>
        <begin position="75"/>
        <end position="84"/>
    </location>
</feature>
<evidence type="ECO:0000256" key="1">
    <source>
        <dbReference type="SAM" id="MobiDB-lite"/>
    </source>
</evidence>
<dbReference type="AlphaFoldDB" id="Q2R4D8"/>
<feature type="compositionally biased region" description="Basic residues" evidence="1">
    <location>
        <begin position="120"/>
        <end position="129"/>
    </location>
</feature>
<sequence>MAARGGTALELYRLRETKARVAAGRGELGGQFIWARERRRRPTATGDGKESLGFGGEKSIRIELKSGDFQSDSDDVSKREKTEPQTKPYPLDMWKYGSALQQRPELNPYSGRGATSHNWHAPKPHRKTGFRGFERGREVYVQFHHKPTIP</sequence>
<proteinExistence type="predicted"/>
<feature type="region of interest" description="Disordered" evidence="1">
    <location>
        <begin position="37"/>
        <end position="133"/>
    </location>
</feature>
<name>Q2R4D8_ORYSJ</name>
<reference evidence="2" key="1">
    <citation type="journal article" date="2005" name="BMC Biol.">
        <title>The sequence of rice chromosomes 11 and 12, rich in disease resistance genes and recent gene duplications.</title>
        <authorList>
            <consortium name="The rice chromosomes 11 and 12 sequencing consortia"/>
        </authorList>
    </citation>
    <scope>NUCLEOTIDE SEQUENCE [LARGE SCALE GENOMIC DNA]</scope>
</reference>
<reference evidence="2" key="2">
    <citation type="submission" date="2005-04" db="EMBL/GenBank/DDBJ databases">
        <authorList>
            <person name="Buell C.R."/>
            <person name="Wing R.A."/>
            <person name="McCombie W.A."/>
            <person name="Ouyang S."/>
        </authorList>
    </citation>
    <scope>NUCLEOTIDE SEQUENCE</scope>
</reference>
<reference evidence="2" key="3">
    <citation type="submission" date="2006-01" db="EMBL/GenBank/DDBJ databases">
        <authorList>
            <person name="Buell R."/>
        </authorList>
    </citation>
    <scope>NUCLEOTIDE SEQUENCE</scope>
</reference>
<evidence type="ECO:0000313" key="2">
    <source>
        <dbReference type="EMBL" id="ABA93612.1"/>
    </source>
</evidence>
<accession>Q2R4D8</accession>
<organism evidence="2">
    <name type="scientific">Oryza sativa subsp. japonica</name>
    <name type="common">Rice</name>
    <dbReference type="NCBI Taxonomy" id="39947"/>
    <lineage>
        <taxon>Eukaryota</taxon>
        <taxon>Viridiplantae</taxon>
        <taxon>Streptophyta</taxon>
        <taxon>Embryophyta</taxon>
        <taxon>Tracheophyta</taxon>
        <taxon>Spermatophyta</taxon>
        <taxon>Magnoliopsida</taxon>
        <taxon>Liliopsida</taxon>
        <taxon>Poales</taxon>
        <taxon>Poaceae</taxon>
        <taxon>BOP clade</taxon>
        <taxon>Oryzoideae</taxon>
        <taxon>Oryzeae</taxon>
        <taxon>Oryzinae</taxon>
        <taxon>Oryza</taxon>
        <taxon>Oryza sativa</taxon>
    </lineage>
</organism>
<dbReference type="EMBL" id="DP000010">
    <property type="protein sequence ID" value="ABA93612.1"/>
    <property type="molecule type" value="Genomic_DNA"/>
</dbReference>
<protein>
    <submittedName>
        <fullName evidence="2">Retrotransposon protein, putative, Ty3-gypsy subclass</fullName>
    </submittedName>
</protein>